<comment type="caution">
    <text evidence="5">The sequence shown here is derived from an EMBL/GenBank/DDBJ whole genome shotgun (WGS) entry which is preliminary data.</text>
</comment>
<dbReference type="Proteomes" id="UP000627538">
    <property type="component" value="Unassembled WGS sequence"/>
</dbReference>
<dbReference type="Gene3D" id="3.40.630.190">
    <property type="entry name" value="LCP protein"/>
    <property type="match status" value="1"/>
</dbReference>
<dbReference type="EMBL" id="JACRUO010000002">
    <property type="protein sequence ID" value="MBD3690091.1"/>
    <property type="molecule type" value="Genomic_DNA"/>
</dbReference>
<evidence type="ECO:0000256" key="1">
    <source>
        <dbReference type="ARBA" id="ARBA00006068"/>
    </source>
</evidence>
<evidence type="ECO:0000259" key="4">
    <source>
        <dbReference type="Pfam" id="PF03816"/>
    </source>
</evidence>
<evidence type="ECO:0000256" key="3">
    <source>
        <dbReference type="SAM" id="Phobius"/>
    </source>
</evidence>
<accession>A0A8I0GD61</accession>
<reference evidence="5 6" key="1">
    <citation type="submission" date="2020-08" db="EMBL/GenBank/DDBJ databases">
        <title>Winkia gen. nov., sp. nov., isolated from faeces of the Anser albifrons in China.</title>
        <authorList>
            <person name="Liu Q."/>
        </authorList>
    </citation>
    <scope>NUCLEOTIDE SEQUENCE [LARGE SCALE GENOMIC DNA]</scope>
    <source>
        <strain evidence="5 6">C62</strain>
    </source>
</reference>
<feature type="transmembrane region" description="Helical" evidence="3">
    <location>
        <begin position="28"/>
        <end position="51"/>
    </location>
</feature>
<keyword evidence="3" id="KW-0812">Transmembrane</keyword>
<evidence type="ECO:0000256" key="2">
    <source>
        <dbReference type="SAM" id="MobiDB-lite"/>
    </source>
</evidence>
<evidence type="ECO:0000313" key="6">
    <source>
        <dbReference type="Proteomes" id="UP000627538"/>
    </source>
</evidence>
<feature type="region of interest" description="Disordered" evidence="2">
    <location>
        <begin position="75"/>
        <end position="95"/>
    </location>
</feature>
<dbReference type="AlphaFoldDB" id="A0A8I0GD61"/>
<dbReference type="PANTHER" id="PTHR33392">
    <property type="entry name" value="POLYISOPRENYL-TEICHOIC ACID--PEPTIDOGLYCAN TEICHOIC ACID TRANSFERASE TAGU"/>
    <property type="match status" value="1"/>
</dbReference>
<dbReference type="PANTHER" id="PTHR33392:SF6">
    <property type="entry name" value="POLYISOPRENYL-TEICHOIC ACID--PEPTIDOGLYCAN TEICHOIC ACID TRANSFERASE TAGU"/>
    <property type="match status" value="1"/>
</dbReference>
<dbReference type="Pfam" id="PF03816">
    <property type="entry name" value="LytR_cpsA_psr"/>
    <property type="match status" value="1"/>
</dbReference>
<organism evidence="5 6">
    <name type="scientific">Nanchangia anserum</name>
    <dbReference type="NCBI Taxonomy" id="2692125"/>
    <lineage>
        <taxon>Bacteria</taxon>
        <taxon>Bacillati</taxon>
        <taxon>Actinomycetota</taxon>
        <taxon>Actinomycetes</taxon>
        <taxon>Actinomycetales</taxon>
        <taxon>Actinomycetaceae</taxon>
        <taxon>Nanchangia</taxon>
    </lineage>
</organism>
<protein>
    <submittedName>
        <fullName evidence="5">LCP family protein</fullName>
    </submittedName>
</protein>
<keyword evidence="3" id="KW-1133">Transmembrane helix</keyword>
<keyword evidence="6" id="KW-1185">Reference proteome</keyword>
<dbReference type="NCBIfam" id="TIGR00350">
    <property type="entry name" value="lytR_cpsA_psr"/>
    <property type="match status" value="1"/>
</dbReference>
<sequence>MRPRPAESVPPRRDPHVAPPARRRRRRWIPLVALVIVCALFAWPLYLLGWANSQITHVPALSSASEGEGTTWLIAGSDRRSDGSDGGIADPTTTGARTDSLMLVRRVNGTAMIVSLPRDTAVEIPGKGTNKINAAYSLGGPTLLVKTVEHLTGLKIDHYVEVSMGALTQIVDAVGGVNLCSDLTVNDRDSGLVWSPGCHTVDGKTALAFARMRKSDPNGDIGRADRQRQVIAKTVDSALSASSVVNPFTQHALSGAVASSLITDPDTGIVSLGLLGWNYRKAQQAQLTGTPPLSSLNYRDGVHGSMVSLDSSRIESFWSKLGSGTLTPDDYWKPPR</sequence>
<feature type="domain" description="Cell envelope-related transcriptional attenuator" evidence="4">
    <location>
        <begin position="97"/>
        <end position="237"/>
    </location>
</feature>
<gene>
    <name evidence="5" type="ORF">H8R10_07620</name>
</gene>
<comment type="similarity">
    <text evidence="1">Belongs to the LytR/CpsA/Psr (LCP) family.</text>
</comment>
<keyword evidence="3" id="KW-0472">Membrane</keyword>
<dbReference type="InterPro" id="IPR050922">
    <property type="entry name" value="LytR/CpsA/Psr_CW_biosynth"/>
</dbReference>
<name>A0A8I0GD61_9ACTO</name>
<feature type="region of interest" description="Disordered" evidence="2">
    <location>
        <begin position="1"/>
        <end position="21"/>
    </location>
</feature>
<evidence type="ECO:0000313" key="5">
    <source>
        <dbReference type="EMBL" id="MBD3690091.1"/>
    </source>
</evidence>
<dbReference type="InterPro" id="IPR004474">
    <property type="entry name" value="LytR_CpsA_psr"/>
</dbReference>
<proteinExistence type="inferred from homology"/>